<feature type="compositionally biased region" description="Basic and acidic residues" evidence="1">
    <location>
        <begin position="211"/>
        <end position="225"/>
    </location>
</feature>
<reference evidence="2 3" key="1">
    <citation type="journal article" date="2021" name="Elife">
        <title>Chloroplast acquisition without the gene transfer in kleptoplastic sea slugs, Plakobranchus ocellatus.</title>
        <authorList>
            <person name="Maeda T."/>
            <person name="Takahashi S."/>
            <person name="Yoshida T."/>
            <person name="Shimamura S."/>
            <person name="Takaki Y."/>
            <person name="Nagai Y."/>
            <person name="Toyoda A."/>
            <person name="Suzuki Y."/>
            <person name="Arimoto A."/>
            <person name="Ishii H."/>
            <person name="Satoh N."/>
            <person name="Nishiyama T."/>
            <person name="Hasebe M."/>
            <person name="Maruyama T."/>
            <person name="Minagawa J."/>
            <person name="Obokata J."/>
            <person name="Shigenobu S."/>
        </authorList>
    </citation>
    <scope>NUCLEOTIDE SEQUENCE [LARGE SCALE GENOMIC DNA]</scope>
</reference>
<keyword evidence="3" id="KW-1185">Reference proteome</keyword>
<feature type="region of interest" description="Disordered" evidence="1">
    <location>
        <begin position="211"/>
        <end position="237"/>
    </location>
</feature>
<gene>
    <name evidence="2" type="ORF">PoB_004792900</name>
</gene>
<feature type="region of interest" description="Disordered" evidence="1">
    <location>
        <begin position="38"/>
        <end position="147"/>
    </location>
</feature>
<dbReference type="PANTHER" id="PTHR46394">
    <property type="entry name" value="ANNEXIN"/>
    <property type="match status" value="1"/>
</dbReference>
<feature type="region of interest" description="Disordered" evidence="1">
    <location>
        <begin position="1"/>
        <end position="24"/>
    </location>
</feature>
<feature type="compositionally biased region" description="Acidic residues" evidence="1">
    <location>
        <begin position="42"/>
        <end position="58"/>
    </location>
</feature>
<evidence type="ECO:0000256" key="1">
    <source>
        <dbReference type="SAM" id="MobiDB-lite"/>
    </source>
</evidence>
<dbReference type="EMBL" id="BLXT01005252">
    <property type="protein sequence ID" value="GFO21424.1"/>
    <property type="molecule type" value="Genomic_DNA"/>
</dbReference>
<comment type="caution">
    <text evidence="2">The sequence shown here is derived from an EMBL/GenBank/DDBJ whole genome shotgun (WGS) entry which is preliminary data.</text>
</comment>
<name>A0AAV4BMS8_9GAST</name>
<dbReference type="InterPro" id="IPR052580">
    <property type="entry name" value="Lipid_Hydrolase"/>
</dbReference>
<proteinExistence type="predicted"/>
<evidence type="ECO:0000313" key="2">
    <source>
        <dbReference type="EMBL" id="GFO21424.1"/>
    </source>
</evidence>
<feature type="compositionally biased region" description="Polar residues" evidence="1">
    <location>
        <begin position="86"/>
        <end position="104"/>
    </location>
</feature>
<sequence>MGNSCSSRSARRRKSREQDANPALLMIREAQRKYFNSHIESDLDDSEEDLEIDNEDSIDIYGSEDSLDNIDSVSVDSHLESRRSSKTAQQMNSDIRSVLNSSLPPSEEGRSSSASPPQTKSSGAVAPSSQILNEGAIKDQSGRDSGNGSVVQIVVATEATVTAAEPTGTTQSITDAIETTKDSSTAENSLTEDHASHSVHAYLKRRFSLRKDDSTEDKAKKDRNGSAKPTVRRRNKKRKYITLSRRGNFFSIFNQEDKKARSVDPSKYEYPFENLVFEGGGNKGLAYCGAVRVSLQ</sequence>
<feature type="region of interest" description="Disordered" evidence="1">
    <location>
        <begin position="163"/>
        <end position="197"/>
    </location>
</feature>
<organism evidence="2 3">
    <name type="scientific">Plakobranchus ocellatus</name>
    <dbReference type="NCBI Taxonomy" id="259542"/>
    <lineage>
        <taxon>Eukaryota</taxon>
        <taxon>Metazoa</taxon>
        <taxon>Spiralia</taxon>
        <taxon>Lophotrochozoa</taxon>
        <taxon>Mollusca</taxon>
        <taxon>Gastropoda</taxon>
        <taxon>Heterobranchia</taxon>
        <taxon>Euthyneura</taxon>
        <taxon>Panpulmonata</taxon>
        <taxon>Sacoglossa</taxon>
        <taxon>Placobranchoidea</taxon>
        <taxon>Plakobranchidae</taxon>
        <taxon>Plakobranchus</taxon>
    </lineage>
</organism>
<dbReference type="Proteomes" id="UP000735302">
    <property type="component" value="Unassembled WGS sequence"/>
</dbReference>
<dbReference type="AlphaFoldDB" id="A0AAV4BMS8"/>
<dbReference type="PANTHER" id="PTHR46394:SF1">
    <property type="entry name" value="PNPLA DOMAIN-CONTAINING PROTEIN"/>
    <property type="match status" value="1"/>
</dbReference>
<accession>A0AAV4BMS8</accession>
<feature type="compositionally biased region" description="Low complexity" evidence="1">
    <location>
        <begin position="111"/>
        <end position="122"/>
    </location>
</feature>
<protein>
    <submittedName>
        <fullName evidence="2">Uncharacterized protein</fullName>
    </submittedName>
</protein>
<evidence type="ECO:0000313" key="3">
    <source>
        <dbReference type="Proteomes" id="UP000735302"/>
    </source>
</evidence>